<dbReference type="EMBL" id="CAADRP010002196">
    <property type="protein sequence ID" value="VFU63195.1"/>
    <property type="molecule type" value="Genomic_DNA"/>
</dbReference>
<protein>
    <submittedName>
        <fullName evidence="1">Uncharacterized protein</fullName>
    </submittedName>
</protein>
<reference evidence="1" key="1">
    <citation type="submission" date="2019-03" db="EMBL/GenBank/DDBJ databases">
        <authorList>
            <person name="Mank J."/>
            <person name="Almeida P."/>
        </authorList>
    </citation>
    <scope>NUCLEOTIDE SEQUENCE</scope>
    <source>
        <strain evidence="1">78183</strain>
    </source>
</reference>
<name>A0A6N2NBY0_SALVM</name>
<gene>
    <name evidence="1" type="ORF">SVIM_LOCUS481010</name>
</gene>
<dbReference type="AlphaFoldDB" id="A0A6N2NBY0"/>
<sequence length="276" mass="31775">MLILFRKLNRELQMTIREYWEARGKYFLSYYIATMHRLLLPRKSVCITEDITGSVKLRVTLGQHTITLEVLVMYIGPKAYSSVLTIVLCHLVARINETLFISEQPRNEAMVNMDAGPVKVASIISKQPRLPRSTTSILADRPTRYDWFLLSSDGKLVPVAHLLGEKKGWRNKSGYQFHDPFLSAPNLGRKLEETRWPLMLLNLILQERRPINQIFLIHHGLWDSLVQSSLKMLQVNNPRLKTPHNSRGSMEILFIDWLLGESMHTADAARYLQGLG</sequence>
<evidence type="ECO:0000313" key="1">
    <source>
        <dbReference type="EMBL" id="VFU63195.1"/>
    </source>
</evidence>
<accession>A0A6N2NBY0</accession>
<organism evidence="1">
    <name type="scientific">Salix viminalis</name>
    <name type="common">Common osier</name>
    <name type="synonym">Basket willow</name>
    <dbReference type="NCBI Taxonomy" id="40686"/>
    <lineage>
        <taxon>Eukaryota</taxon>
        <taxon>Viridiplantae</taxon>
        <taxon>Streptophyta</taxon>
        <taxon>Embryophyta</taxon>
        <taxon>Tracheophyta</taxon>
        <taxon>Spermatophyta</taxon>
        <taxon>Magnoliopsida</taxon>
        <taxon>eudicotyledons</taxon>
        <taxon>Gunneridae</taxon>
        <taxon>Pentapetalae</taxon>
        <taxon>rosids</taxon>
        <taxon>fabids</taxon>
        <taxon>Malpighiales</taxon>
        <taxon>Salicaceae</taxon>
        <taxon>Saliceae</taxon>
        <taxon>Salix</taxon>
    </lineage>
</organism>
<proteinExistence type="predicted"/>